<reference evidence="7 16" key="3">
    <citation type="submission" date="2017-11" db="EMBL/GenBank/DDBJ databases">
        <title>Genome sequencing of Prevotella intermedia KCOM 1101.</title>
        <authorList>
            <person name="Kook J.-K."/>
            <person name="Park S.-N."/>
            <person name="Lim Y.K."/>
        </authorList>
    </citation>
    <scope>NUCLEOTIDE SEQUENCE [LARGE SCALE GENOMIC DNA]</scope>
    <source>
        <strain evidence="7 16">KCOM 1101</strain>
    </source>
</reference>
<reference evidence="3 21" key="6">
    <citation type="submission" date="2017-11" db="EMBL/GenBank/DDBJ databases">
        <title>Genome sequencing of Prevotella intermedia KCOM 1949.</title>
        <authorList>
            <person name="Kook J.-K."/>
            <person name="Park S.-N."/>
            <person name="Lim Y.K."/>
        </authorList>
    </citation>
    <scope>NUCLEOTIDE SEQUENCE [LARGE SCALE GENOMIC DNA]</scope>
    <source>
        <strain evidence="3 21">KCOM 1949</strain>
    </source>
</reference>
<proteinExistence type="predicted"/>
<dbReference type="EMBL" id="PEKM01000001">
    <property type="protein sequence ID" value="PIK18872.1"/>
    <property type="molecule type" value="Genomic_DNA"/>
</dbReference>
<reference evidence="4 17" key="7">
    <citation type="submission" date="2017-11" db="EMBL/GenBank/DDBJ databases">
        <title>Genome sequencing of Prevotella intermedia KCOM 2033.</title>
        <authorList>
            <person name="Kook J.-K."/>
            <person name="Park S.-N."/>
            <person name="Lim Y.K."/>
        </authorList>
    </citation>
    <scope>NUCLEOTIDE SEQUENCE [LARGE SCALE GENOMIC DNA]</scope>
    <source>
        <strain evidence="4 17">KCOM 2033</strain>
    </source>
</reference>
<protein>
    <submittedName>
        <fullName evidence="2">DUF3467 domain-containing protein</fullName>
    </submittedName>
</protein>
<dbReference type="STRING" id="28131.BWX40_03385"/>
<evidence type="ECO:0000313" key="3">
    <source>
        <dbReference type="EMBL" id="ATV30065.1"/>
    </source>
</evidence>
<feature type="region of interest" description="Disordered" evidence="1">
    <location>
        <begin position="87"/>
        <end position="106"/>
    </location>
</feature>
<dbReference type="EMBL" id="NSLY01000029">
    <property type="protein sequence ID" value="PDP59171.1"/>
    <property type="molecule type" value="Genomic_DNA"/>
</dbReference>
<dbReference type="EMBL" id="PENF01000001">
    <property type="protein sequence ID" value="PJI20559.1"/>
    <property type="molecule type" value="Genomic_DNA"/>
</dbReference>
<dbReference type="GeneID" id="34516171"/>
<dbReference type="Proteomes" id="UP000217431">
    <property type="component" value="Chromosome I"/>
</dbReference>
<evidence type="ECO:0000313" key="19">
    <source>
        <dbReference type="Proteomes" id="UP000230046"/>
    </source>
</evidence>
<evidence type="ECO:0000313" key="16">
    <source>
        <dbReference type="Proteomes" id="UP000229111"/>
    </source>
</evidence>
<organism evidence="5 12">
    <name type="scientific">Prevotella intermedia</name>
    <dbReference type="NCBI Taxonomy" id="28131"/>
    <lineage>
        <taxon>Bacteria</taxon>
        <taxon>Pseudomonadati</taxon>
        <taxon>Bacteroidota</taxon>
        <taxon>Bacteroidia</taxon>
        <taxon>Bacteroidales</taxon>
        <taxon>Prevotellaceae</taxon>
        <taxon>Prevotella</taxon>
    </lineage>
</organism>
<evidence type="ECO:0000313" key="7">
    <source>
        <dbReference type="EMBL" id="PIK18872.1"/>
    </source>
</evidence>
<evidence type="ECO:0000313" key="15">
    <source>
        <dbReference type="Proteomes" id="UP000229102"/>
    </source>
</evidence>
<reference evidence="9 20" key="8">
    <citation type="submission" date="2017-11" db="EMBL/GenBank/DDBJ databases">
        <title>Genome sequencing of Prevotella intermedia KCOM 2069.</title>
        <authorList>
            <person name="Kook J.-K."/>
            <person name="Park S.-N."/>
            <person name="Lim Y.K."/>
        </authorList>
    </citation>
    <scope>NUCLEOTIDE SEQUENCE [LARGE SCALE GENOMIC DNA]</scope>
    <source>
        <strain evidence="9 20">KCOM 2069</strain>
    </source>
</reference>
<dbReference type="Proteomes" id="UP000230046">
    <property type="component" value="Unassembled WGS sequence"/>
</dbReference>
<reference evidence="10 14" key="5">
    <citation type="submission" date="2017-11" db="EMBL/GenBank/DDBJ databases">
        <title>Genome sequencing of Prevotella intermedia KCOM 1779.</title>
        <authorList>
            <person name="Kook J.-K."/>
            <person name="Park S.-N."/>
            <person name="Lim Y.K."/>
        </authorList>
    </citation>
    <scope>NUCLEOTIDE SEQUENCE [LARGE SCALE GENOMIC DNA]</scope>
    <source>
        <strain evidence="10 14">KCOM 1779</strain>
    </source>
</reference>
<dbReference type="AlphaFoldDB" id="A0A0S3UJB4"/>
<evidence type="ECO:0000313" key="8">
    <source>
        <dbReference type="EMBL" id="PIK20068.1"/>
    </source>
</evidence>
<evidence type="ECO:0000313" key="10">
    <source>
        <dbReference type="EMBL" id="PJF00429.1"/>
    </source>
</evidence>
<dbReference type="EMBL" id="AP014597">
    <property type="protein sequence ID" value="BAU17604.1"/>
    <property type="molecule type" value="Genomic_DNA"/>
</dbReference>
<dbReference type="InterPro" id="IPR021857">
    <property type="entry name" value="DUF3467"/>
</dbReference>
<evidence type="ECO:0000313" key="18">
    <source>
        <dbReference type="Proteomes" id="UP000229630"/>
    </source>
</evidence>
<reference evidence="8 19" key="4">
    <citation type="submission" date="2017-11" db="EMBL/GenBank/DDBJ databases">
        <title>Genome sequencing of Prevotella intermedia KCOM 1653.</title>
        <authorList>
            <person name="Kook J.-K."/>
            <person name="Park S.-N."/>
            <person name="Lim Y.K."/>
        </authorList>
    </citation>
    <scope>NUCLEOTIDE SEQUENCE [LARGE SCALE GENOMIC DNA]</scope>
    <source>
        <strain evidence="8 19">KCOM 1653</strain>
    </source>
</reference>
<dbReference type="Proteomes" id="UP000219058">
    <property type="component" value="Unassembled WGS sequence"/>
</dbReference>
<evidence type="ECO:0000313" key="20">
    <source>
        <dbReference type="Proteomes" id="UP000230500"/>
    </source>
</evidence>
<evidence type="ECO:0000313" key="17">
    <source>
        <dbReference type="Proteomes" id="UP000229323"/>
    </source>
</evidence>
<evidence type="ECO:0000313" key="11">
    <source>
        <dbReference type="EMBL" id="PJI20559.1"/>
    </source>
</evidence>
<accession>A0A0S3UJB4</accession>
<evidence type="ECO:0000313" key="13">
    <source>
        <dbReference type="Proteomes" id="UP000219058"/>
    </source>
</evidence>
<evidence type="ECO:0000313" key="5">
    <source>
        <dbReference type="EMBL" id="BAU17604.1"/>
    </source>
</evidence>
<evidence type="ECO:0000313" key="14">
    <source>
        <dbReference type="Proteomes" id="UP000228641"/>
    </source>
</evidence>
<reference evidence="2 18" key="10">
    <citation type="submission" date="2017-11" db="EMBL/GenBank/DDBJ databases">
        <title>Genome sequencing of Prevotella intermedia KCOM 2837.</title>
        <authorList>
            <person name="Kook J.-K."/>
            <person name="Park S.-N."/>
            <person name="Lim Y.K."/>
        </authorList>
    </citation>
    <scope>NUCLEOTIDE SEQUENCE [LARGE SCALE GENOMIC DNA]</scope>
    <source>
        <strain evidence="2 18">KCOM 2837</strain>
    </source>
</reference>
<dbReference type="EMBL" id="PESN01000001">
    <property type="protein sequence ID" value="PIN29359.1"/>
    <property type="molecule type" value="Genomic_DNA"/>
</dbReference>
<dbReference type="RefSeq" id="WP_028905377.1">
    <property type="nucleotide sequence ID" value="NZ_AP014597.1"/>
</dbReference>
<evidence type="ECO:0000313" key="2">
    <source>
        <dbReference type="EMBL" id="ATV25996.1"/>
    </source>
</evidence>
<dbReference type="Proteomes" id="UP000230500">
    <property type="component" value="Unassembled WGS sequence"/>
</dbReference>
<dbReference type="EMBL" id="CP024723">
    <property type="protein sequence ID" value="ATV25996.1"/>
    <property type="molecule type" value="Genomic_DNA"/>
</dbReference>
<dbReference type="Pfam" id="PF11950">
    <property type="entry name" value="DUF3467"/>
    <property type="match status" value="1"/>
</dbReference>
<dbReference type="Proteomes" id="UP000229630">
    <property type="component" value="Chromosome 1"/>
</dbReference>
<dbReference type="Proteomes" id="UP000229323">
    <property type="component" value="Chromosome"/>
</dbReference>
<gene>
    <name evidence="6" type="ORF">CLI71_09545</name>
    <name evidence="7" type="ORF">CTI16_07230</name>
    <name evidence="8" type="ORF">CTI18_01220</name>
    <name evidence="3" type="ORF">CTM46_00455</name>
    <name evidence="4" type="ORF">CTM50_10275</name>
    <name evidence="11" type="ORF">CTM53_06885</name>
    <name evidence="2" type="ORF">CTM62_04165</name>
    <name evidence="10" type="ORF">CUB97_03590</name>
    <name evidence="9" type="ORF">CUC04_08190</name>
    <name evidence="5" type="ORF">PIOMA14_I_1096</name>
</gene>
<reference evidence="11 15" key="9">
    <citation type="submission" date="2017-11" db="EMBL/GenBank/DDBJ databases">
        <title>Genome sequencing of Prevotella intermedia KCOM 2698.</title>
        <authorList>
            <person name="Kook J.-K."/>
            <person name="Park S.-N."/>
            <person name="Lim Y.K."/>
        </authorList>
    </citation>
    <scope>NUCLEOTIDE SEQUENCE [LARGE SCALE GENOMIC DNA]</scope>
    <source>
        <strain evidence="11 15">KCOM 2698</strain>
    </source>
</reference>
<dbReference type="Proteomes" id="UP000228641">
    <property type="component" value="Unassembled WGS sequence"/>
</dbReference>
<sequence>MDNNQNQQGQQLQIDLNPEIAKGIYTNFQIISHSSSEFVLDFISMLPGVPKPTVASRVVLAPEHAKRLLAALQENIVRYEQEFGKIQMPNQQPKTATPFGPIKNDA</sequence>
<dbReference type="EMBL" id="PGGD01000001">
    <property type="protein sequence ID" value="PJF00429.1"/>
    <property type="molecule type" value="Genomic_DNA"/>
</dbReference>
<evidence type="ECO:0000313" key="4">
    <source>
        <dbReference type="EMBL" id="ATV53369.1"/>
    </source>
</evidence>
<reference evidence="6 13" key="2">
    <citation type="submission" date="2017-09" db="EMBL/GenBank/DDBJ databases">
        <title>Phase variable restriction modification systems are present in the genome sequences of periodontal pathogens Prevotella intermedia, Tannerella forsythia and Porphyromonas gingivalis.</title>
        <authorList>
            <person name="Haigh R.D."/>
            <person name="Crawford L."/>
            <person name="Ralph J."/>
            <person name="Wanford J."/>
            <person name="Vartoukian S.R."/>
            <person name="Hijazib K."/>
            <person name="Wade W."/>
            <person name="Oggioni M.R."/>
        </authorList>
    </citation>
    <scope>NUCLEOTIDE SEQUENCE [LARGE SCALE GENOMIC DNA]</scope>
    <source>
        <strain evidence="6 13">WW2834</strain>
    </source>
</reference>
<dbReference type="Proteomes" id="UP000230742">
    <property type="component" value="Chromosome 1"/>
</dbReference>
<reference evidence="5 12" key="1">
    <citation type="journal article" date="2016" name="DNA Res.">
        <title>The complete genome sequencing of Prevotella intermedia strain OMA14 and a subsequent fine-scale, intra-species genomic comparison reveal an unusual amplification of conjugative and mobile transposons and identify a novel Prevotella-lineage-specific repeat.</title>
        <authorList>
            <person name="Naito M."/>
            <person name="Ogura Y."/>
            <person name="Itoh T."/>
            <person name="Shoji M."/>
            <person name="Okamoto M."/>
            <person name="Hayashi T."/>
            <person name="Nakayama K."/>
        </authorList>
    </citation>
    <scope>NUCLEOTIDE SEQUENCE [LARGE SCALE GENOMIC DNA]</scope>
    <source>
        <strain evidence="5 12">OMA14</strain>
    </source>
</reference>
<evidence type="ECO:0000313" key="21">
    <source>
        <dbReference type="Proteomes" id="UP000230742"/>
    </source>
</evidence>
<dbReference type="EMBL" id="CP024696">
    <property type="protein sequence ID" value="ATV53369.1"/>
    <property type="molecule type" value="Genomic_DNA"/>
</dbReference>
<name>A0A0S3UJB4_PREIN</name>
<evidence type="ECO:0000313" key="12">
    <source>
        <dbReference type="Proteomes" id="UP000217431"/>
    </source>
</evidence>
<dbReference type="EMBL" id="PEKN01000001">
    <property type="protein sequence ID" value="PIK20068.1"/>
    <property type="molecule type" value="Genomic_DNA"/>
</dbReference>
<evidence type="ECO:0000256" key="1">
    <source>
        <dbReference type="SAM" id="MobiDB-lite"/>
    </source>
</evidence>
<evidence type="ECO:0000313" key="6">
    <source>
        <dbReference type="EMBL" id="PDP59171.1"/>
    </source>
</evidence>
<dbReference type="Proteomes" id="UP000229111">
    <property type="component" value="Unassembled WGS sequence"/>
</dbReference>
<dbReference type="EMBL" id="CP024727">
    <property type="protein sequence ID" value="ATV30065.1"/>
    <property type="molecule type" value="Genomic_DNA"/>
</dbReference>
<evidence type="ECO:0000313" key="9">
    <source>
        <dbReference type="EMBL" id="PIN29359.1"/>
    </source>
</evidence>
<dbReference type="Proteomes" id="UP000229102">
    <property type="component" value="Unassembled WGS sequence"/>
</dbReference>